<keyword evidence="2" id="KW-0436">Ligase</keyword>
<keyword evidence="3" id="KW-0460">Magnesium</keyword>
<dbReference type="Proteomes" id="UP000247536">
    <property type="component" value="Unassembled WGS sequence"/>
</dbReference>
<dbReference type="RefSeq" id="WP_110792378.1">
    <property type="nucleotide sequence ID" value="NZ_QJRY01000005.1"/>
</dbReference>
<dbReference type="PANTHER" id="PTHR43785">
    <property type="entry name" value="GAMMA-GLUTAMYLPUTRESCINE SYNTHETASE"/>
    <property type="match status" value="1"/>
</dbReference>
<proteinExistence type="inferred from homology"/>
<evidence type="ECO:0000313" key="7">
    <source>
        <dbReference type="EMBL" id="PYB72376.1"/>
    </source>
</evidence>
<dbReference type="PROSITE" id="PS00181">
    <property type="entry name" value="GLNA_ATP"/>
    <property type="match status" value="1"/>
</dbReference>
<dbReference type="SUPFAM" id="SSF54368">
    <property type="entry name" value="Glutamine synthetase, N-terminal domain"/>
    <property type="match status" value="1"/>
</dbReference>
<dbReference type="PANTHER" id="PTHR43785:SF12">
    <property type="entry name" value="TYPE-1 GLUTAMINE SYNTHETASE 2"/>
    <property type="match status" value="1"/>
</dbReference>
<comment type="similarity">
    <text evidence="4 5">Belongs to the glutamine synthetase family.</text>
</comment>
<dbReference type="InterPro" id="IPR008146">
    <property type="entry name" value="Gln_synth_cat_dom"/>
</dbReference>
<dbReference type="EMBL" id="QJRY01000005">
    <property type="protein sequence ID" value="PYB72376.1"/>
    <property type="molecule type" value="Genomic_DNA"/>
</dbReference>
<evidence type="ECO:0000256" key="2">
    <source>
        <dbReference type="ARBA" id="ARBA00022598"/>
    </source>
</evidence>
<dbReference type="InterPro" id="IPR027303">
    <property type="entry name" value="Gln_synth_gly_rich_site"/>
</dbReference>
<keyword evidence="8" id="KW-1185">Reference proteome</keyword>
<comment type="caution">
    <text evidence="7">The sequence shown here is derived from an EMBL/GenBank/DDBJ whole genome shotgun (WGS) entry which is preliminary data.</text>
</comment>
<accession>A0ABX5NPF1</accession>
<evidence type="ECO:0000256" key="3">
    <source>
        <dbReference type="ARBA" id="ARBA00022842"/>
    </source>
</evidence>
<evidence type="ECO:0000313" key="8">
    <source>
        <dbReference type="Proteomes" id="UP000247536"/>
    </source>
</evidence>
<organism evidence="7 8">
    <name type="scientific">Rhizobium wuzhouense</name>
    <dbReference type="NCBI Taxonomy" id="1986026"/>
    <lineage>
        <taxon>Bacteria</taxon>
        <taxon>Pseudomonadati</taxon>
        <taxon>Pseudomonadota</taxon>
        <taxon>Alphaproteobacteria</taxon>
        <taxon>Hyphomicrobiales</taxon>
        <taxon>Rhizobiaceae</taxon>
        <taxon>Rhizobium/Agrobacterium group</taxon>
        <taxon>Rhizobium</taxon>
    </lineage>
</organism>
<dbReference type="PROSITE" id="PS51987">
    <property type="entry name" value="GS_CATALYTIC"/>
    <property type="match status" value="1"/>
</dbReference>
<feature type="domain" description="GS catalytic" evidence="6">
    <location>
        <begin position="121"/>
        <end position="456"/>
    </location>
</feature>
<evidence type="ECO:0000259" key="6">
    <source>
        <dbReference type="PROSITE" id="PS51987"/>
    </source>
</evidence>
<dbReference type="InterPro" id="IPR014746">
    <property type="entry name" value="Gln_synth/guanido_kin_cat_dom"/>
</dbReference>
<dbReference type="InterPro" id="IPR036651">
    <property type="entry name" value="Gln_synt_N_sf"/>
</dbReference>
<dbReference type="SMART" id="SM01230">
    <property type="entry name" value="Gln-synt_C"/>
    <property type="match status" value="1"/>
</dbReference>
<sequence length="456" mass="49645">MTYLPSGASAQEAETFLATYPEAEAIDVVMTDCHGIGRGKIIRRHELQSLYRSGRAMPSSLFGQDVTGDDVEESGQVLNDGGGDKRCFPLPGTLGFLPSTGRGQVLVSMYDESGQPYSADPRFALVAQMERARRLGYAPMGAFELEFYLIDMDVGPEGQRQSARYALTGRRSPYRNTMAVDELDEMAPFFEAVYAGARHLDLTLESLISEYAPGQYELTIKYRDLLRAADDVIVAKRLIRTTARRFGMEACFMAKPFGGEAGSGMHLHLSLAGQAGENLFADIHGDKLNPLMLQAIGGIRRTIGDTMLVLAPFLNSWRRFASTSYSPASDDWGVEDRTVAIRVPASGGNARHFEHRVAGVDSNPYLVAAVTLAGALDGIAGQIDPGPAKSGVDPADGATLPRSWLDAIDRAERSPFVEEVLGKDLHRAFIAVKKAEYQRLASTVTEVEWALYGHVV</sequence>
<dbReference type="Gene3D" id="3.30.590.10">
    <property type="entry name" value="Glutamine synthetase/guanido kinase, catalytic domain"/>
    <property type="match status" value="1"/>
</dbReference>
<dbReference type="Pfam" id="PF00120">
    <property type="entry name" value="Gln-synt_C"/>
    <property type="match status" value="1"/>
</dbReference>
<dbReference type="SUPFAM" id="SSF55931">
    <property type="entry name" value="Glutamine synthetase/guanido kinase"/>
    <property type="match status" value="1"/>
</dbReference>
<reference evidence="7 8" key="1">
    <citation type="submission" date="2018-06" db="EMBL/GenBank/DDBJ databases">
        <title>Rhizobium wuzhouense sp. nov., isolated from roots of Oryza officinalis.</title>
        <authorList>
            <person name="Yuan T."/>
        </authorList>
    </citation>
    <scope>NUCLEOTIDE SEQUENCE [LARGE SCALE GENOMIC DNA]</scope>
    <source>
        <strain evidence="7 8">W44</strain>
    </source>
</reference>
<evidence type="ECO:0000256" key="1">
    <source>
        <dbReference type="ARBA" id="ARBA00001946"/>
    </source>
</evidence>
<evidence type="ECO:0000256" key="4">
    <source>
        <dbReference type="PROSITE-ProRule" id="PRU01331"/>
    </source>
</evidence>
<gene>
    <name evidence="7" type="ORF">DMY87_14665</name>
</gene>
<name>A0ABX5NPF1_9HYPH</name>
<evidence type="ECO:0000256" key="5">
    <source>
        <dbReference type="RuleBase" id="RU000384"/>
    </source>
</evidence>
<comment type="cofactor">
    <cofactor evidence="1">
        <name>Mg(2+)</name>
        <dbReference type="ChEBI" id="CHEBI:18420"/>
    </cofactor>
</comment>
<protein>
    <submittedName>
        <fullName evidence="7">Glutamine synthetase</fullName>
    </submittedName>
</protein>